<dbReference type="SUPFAM" id="SSF47203">
    <property type="entry name" value="Acyl-CoA dehydrogenase C-terminal domain-like"/>
    <property type="match status" value="1"/>
</dbReference>
<dbReference type="EMBL" id="BMMH01000005">
    <property type="protein sequence ID" value="GGL12657.1"/>
    <property type="molecule type" value="Genomic_DNA"/>
</dbReference>
<evidence type="ECO:0000259" key="5">
    <source>
        <dbReference type="Pfam" id="PF02771"/>
    </source>
</evidence>
<dbReference type="Pfam" id="PF02771">
    <property type="entry name" value="Acyl-CoA_dh_N"/>
    <property type="match status" value="1"/>
</dbReference>
<proteinExistence type="predicted"/>
<dbReference type="InterPro" id="IPR046373">
    <property type="entry name" value="Acyl-CoA_Oxase/DH_mid-dom_sf"/>
</dbReference>
<comment type="cofactor">
    <cofactor evidence="1">
        <name>FAD</name>
        <dbReference type="ChEBI" id="CHEBI:57692"/>
    </cofactor>
</comment>
<reference evidence="6" key="2">
    <citation type="submission" date="2020-09" db="EMBL/GenBank/DDBJ databases">
        <authorList>
            <person name="Sun Q."/>
            <person name="Zhou Y."/>
        </authorList>
    </citation>
    <scope>NUCLEOTIDE SEQUENCE</scope>
    <source>
        <strain evidence="6">CGMCC 4.3508</strain>
    </source>
</reference>
<dbReference type="InterPro" id="IPR006089">
    <property type="entry name" value="Acyl-CoA_DH_CS"/>
</dbReference>
<organism evidence="6 7">
    <name type="scientific">Nocardia jinanensis</name>
    <dbReference type="NCBI Taxonomy" id="382504"/>
    <lineage>
        <taxon>Bacteria</taxon>
        <taxon>Bacillati</taxon>
        <taxon>Actinomycetota</taxon>
        <taxon>Actinomycetes</taxon>
        <taxon>Mycobacteriales</taxon>
        <taxon>Nocardiaceae</taxon>
        <taxon>Nocardia</taxon>
    </lineage>
</organism>
<evidence type="ECO:0000313" key="6">
    <source>
        <dbReference type="EMBL" id="GGL12657.1"/>
    </source>
</evidence>
<evidence type="ECO:0000313" key="7">
    <source>
        <dbReference type="Proteomes" id="UP000638263"/>
    </source>
</evidence>
<dbReference type="InterPro" id="IPR052161">
    <property type="entry name" value="Mycobact_Acyl-CoA_DH"/>
</dbReference>
<keyword evidence="3" id="KW-0560">Oxidoreductase</keyword>
<dbReference type="PANTHER" id="PTHR43292">
    <property type="entry name" value="ACYL-COA DEHYDROGENASE"/>
    <property type="match status" value="1"/>
</dbReference>
<keyword evidence="2" id="KW-0285">Flavoprotein</keyword>
<dbReference type="Pfam" id="PF02770">
    <property type="entry name" value="Acyl-CoA_dh_M"/>
    <property type="match status" value="1"/>
</dbReference>
<reference evidence="6" key="1">
    <citation type="journal article" date="2014" name="Int. J. Syst. Evol. Microbiol.">
        <title>Complete genome sequence of Corynebacterium casei LMG S-19264T (=DSM 44701T), isolated from a smear-ripened cheese.</title>
        <authorList>
            <consortium name="US DOE Joint Genome Institute (JGI-PGF)"/>
            <person name="Walter F."/>
            <person name="Albersmeier A."/>
            <person name="Kalinowski J."/>
            <person name="Ruckert C."/>
        </authorList>
    </citation>
    <scope>NUCLEOTIDE SEQUENCE</scope>
    <source>
        <strain evidence="6">CGMCC 4.3508</strain>
    </source>
</reference>
<sequence>MADHSRVSAEQIGDLRREVREFVAEQLAAGSFTPMVDSWLRGYSAEFTLELGKRGWLGMVWPAEYGGHERTGLERFTVMEELLAAGAPVSAHWAGDRQIGPALLRNGSPEQCERFLPGMAAGEIFFCLGLSEPDSGSDLASVQTAAIRQDDGSWLLRGTKLWTSGAHHKHYMLTLCRSTPGSKRHEGLTQFIVDLHAPGVTIRPVYLLSGEHHFNEVVLEDVRVEADMVLGEVDQAWRQVTAELADERSGPERYMSTTGLITAYAAAPDVPDDYRHDTLGRLVSELWSARALSTQVAAAVQRGETPSLLAATAKDVGTQFEQRSIDIVRSGLPTPPARGTRLARLLDEAITHAPGFTLRGGTTQMLRSVIGKKLGM</sequence>
<dbReference type="InterPro" id="IPR013786">
    <property type="entry name" value="AcylCoA_DH/ox_N"/>
</dbReference>
<gene>
    <name evidence="6" type="ORF">GCM10011588_28880</name>
</gene>
<dbReference type="SUPFAM" id="SSF56645">
    <property type="entry name" value="Acyl-CoA dehydrogenase NM domain-like"/>
    <property type="match status" value="1"/>
</dbReference>
<dbReference type="GO" id="GO:0050660">
    <property type="term" value="F:flavin adenine dinucleotide binding"/>
    <property type="evidence" value="ECO:0007669"/>
    <property type="project" value="InterPro"/>
</dbReference>
<evidence type="ECO:0000256" key="1">
    <source>
        <dbReference type="ARBA" id="ARBA00001974"/>
    </source>
</evidence>
<evidence type="ECO:0000256" key="3">
    <source>
        <dbReference type="ARBA" id="ARBA00023002"/>
    </source>
</evidence>
<dbReference type="InterPro" id="IPR037069">
    <property type="entry name" value="AcylCoA_DH/ox_N_sf"/>
</dbReference>
<keyword evidence="7" id="KW-1185">Reference proteome</keyword>
<name>A0A917RL28_9NOCA</name>
<evidence type="ECO:0000256" key="2">
    <source>
        <dbReference type="ARBA" id="ARBA00022630"/>
    </source>
</evidence>
<dbReference type="RefSeq" id="WP_062997732.1">
    <property type="nucleotide sequence ID" value="NZ_BMMH01000005.1"/>
</dbReference>
<dbReference type="GO" id="GO:0003995">
    <property type="term" value="F:acyl-CoA dehydrogenase activity"/>
    <property type="evidence" value="ECO:0007669"/>
    <property type="project" value="InterPro"/>
</dbReference>
<dbReference type="AlphaFoldDB" id="A0A917RL28"/>
<dbReference type="Proteomes" id="UP000638263">
    <property type="component" value="Unassembled WGS sequence"/>
</dbReference>
<feature type="domain" description="Acyl-CoA dehydrogenase/oxidase N-terminal" evidence="5">
    <location>
        <begin position="14"/>
        <end position="123"/>
    </location>
</feature>
<comment type="caution">
    <text evidence="6">The sequence shown here is derived from an EMBL/GenBank/DDBJ whole genome shotgun (WGS) entry which is preliminary data.</text>
</comment>
<dbReference type="Gene3D" id="2.40.110.10">
    <property type="entry name" value="Butyryl-CoA Dehydrogenase, subunit A, domain 2"/>
    <property type="match status" value="1"/>
</dbReference>
<evidence type="ECO:0000259" key="4">
    <source>
        <dbReference type="Pfam" id="PF02770"/>
    </source>
</evidence>
<dbReference type="InterPro" id="IPR009100">
    <property type="entry name" value="AcylCoA_DH/oxidase_NM_dom_sf"/>
</dbReference>
<dbReference type="PANTHER" id="PTHR43292:SF4">
    <property type="entry name" value="ACYL-COA DEHYDROGENASE FADE34"/>
    <property type="match status" value="1"/>
</dbReference>
<dbReference type="PROSITE" id="PS00072">
    <property type="entry name" value="ACYL_COA_DH_1"/>
    <property type="match status" value="1"/>
</dbReference>
<feature type="domain" description="Acyl-CoA oxidase/dehydrogenase middle" evidence="4">
    <location>
        <begin position="127"/>
        <end position="222"/>
    </location>
</feature>
<dbReference type="InterPro" id="IPR036250">
    <property type="entry name" value="AcylCo_DH-like_C"/>
</dbReference>
<dbReference type="InterPro" id="IPR006091">
    <property type="entry name" value="Acyl-CoA_Oxase/DH_mid-dom"/>
</dbReference>
<dbReference type="Gene3D" id="1.10.540.10">
    <property type="entry name" value="Acyl-CoA dehydrogenase/oxidase, N-terminal domain"/>
    <property type="match status" value="1"/>
</dbReference>
<accession>A0A917RL28</accession>
<dbReference type="GO" id="GO:0005886">
    <property type="term" value="C:plasma membrane"/>
    <property type="evidence" value="ECO:0007669"/>
    <property type="project" value="TreeGrafter"/>
</dbReference>
<protein>
    <submittedName>
        <fullName evidence="6">Acyl-CoA dehydrogenase</fullName>
    </submittedName>
</protein>